<dbReference type="RefSeq" id="WP_173085944.1">
    <property type="nucleotide sequence ID" value="NZ_BLTE01000014.1"/>
</dbReference>
<dbReference type="Gene3D" id="2.40.10.220">
    <property type="entry name" value="predicted glycosyltransferase like domains"/>
    <property type="match status" value="1"/>
</dbReference>
<feature type="domain" description="PilZ" evidence="1">
    <location>
        <begin position="5"/>
        <end position="98"/>
    </location>
</feature>
<dbReference type="Pfam" id="PF07238">
    <property type="entry name" value="PilZ"/>
    <property type="match status" value="1"/>
</dbReference>
<keyword evidence="3" id="KW-1185">Reference proteome</keyword>
<protein>
    <recommendedName>
        <fullName evidence="1">PilZ domain-containing protein</fullName>
    </recommendedName>
</protein>
<comment type="caution">
    <text evidence="2">The sequence shown here is derived from an EMBL/GenBank/DDBJ whole genome shotgun (WGS) entry which is preliminary data.</text>
</comment>
<dbReference type="SUPFAM" id="SSF141371">
    <property type="entry name" value="PilZ domain-like"/>
    <property type="match status" value="1"/>
</dbReference>
<accession>A0A6V8LZG6</accession>
<evidence type="ECO:0000259" key="1">
    <source>
        <dbReference type="Pfam" id="PF07238"/>
    </source>
</evidence>
<dbReference type="AlphaFoldDB" id="A0A6V8LZG6"/>
<sequence length="123" mass="14129">MTHDNRKRSRVPMDIEAVLAWGNLHKHPVRILNMSLKGVLCEPEPELGRVDRCTLTVSLSRTIGFHVEARVVRNDATGLALDFESMDEEAFLHLRNLVRYHSDDPDAIDRELVRPAFEVSRKE</sequence>
<evidence type="ECO:0000313" key="3">
    <source>
        <dbReference type="Proteomes" id="UP000494245"/>
    </source>
</evidence>
<dbReference type="EMBL" id="BLTE01000014">
    <property type="protein sequence ID" value="GFK95176.1"/>
    <property type="molecule type" value="Genomic_DNA"/>
</dbReference>
<name>A0A6V8LZG6_9BACT</name>
<organism evidence="2 3">
    <name type="scientific">Fundidesulfovibrio magnetotacticus</name>
    <dbReference type="NCBI Taxonomy" id="2730080"/>
    <lineage>
        <taxon>Bacteria</taxon>
        <taxon>Pseudomonadati</taxon>
        <taxon>Thermodesulfobacteriota</taxon>
        <taxon>Desulfovibrionia</taxon>
        <taxon>Desulfovibrionales</taxon>
        <taxon>Desulfovibrionaceae</taxon>
        <taxon>Fundidesulfovibrio</taxon>
    </lineage>
</organism>
<reference evidence="2 3" key="1">
    <citation type="submission" date="2020-04" db="EMBL/GenBank/DDBJ databases">
        <authorList>
            <consortium name="Desulfovibrio sp. FSS-1 genome sequencing consortium"/>
            <person name="Shimoshige H."/>
            <person name="Kobayashi H."/>
            <person name="Maekawa T."/>
        </authorList>
    </citation>
    <scope>NUCLEOTIDE SEQUENCE [LARGE SCALE GENOMIC DNA]</scope>
    <source>
        <strain evidence="2 3">SIID29052-01</strain>
    </source>
</reference>
<dbReference type="InterPro" id="IPR009875">
    <property type="entry name" value="PilZ_domain"/>
</dbReference>
<gene>
    <name evidence="2" type="ORF">NNJEOMEG_03034</name>
</gene>
<reference evidence="2 3" key="2">
    <citation type="submission" date="2020-05" db="EMBL/GenBank/DDBJ databases">
        <title>Draft genome sequence of Desulfovibrio sp. strainFSS-1.</title>
        <authorList>
            <person name="Shimoshige H."/>
            <person name="Kobayashi H."/>
            <person name="Maekawa T."/>
        </authorList>
    </citation>
    <scope>NUCLEOTIDE SEQUENCE [LARGE SCALE GENOMIC DNA]</scope>
    <source>
        <strain evidence="2 3">SIID29052-01</strain>
    </source>
</reference>
<evidence type="ECO:0000313" key="2">
    <source>
        <dbReference type="EMBL" id="GFK95176.1"/>
    </source>
</evidence>
<dbReference type="GO" id="GO:0035438">
    <property type="term" value="F:cyclic-di-GMP binding"/>
    <property type="evidence" value="ECO:0007669"/>
    <property type="project" value="InterPro"/>
</dbReference>
<proteinExistence type="predicted"/>
<dbReference type="Proteomes" id="UP000494245">
    <property type="component" value="Unassembled WGS sequence"/>
</dbReference>